<dbReference type="GO" id="GO:0006635">
    <property type="term" value="P:fatty acid beta-oxidation"/>
    <property type="evidence" value="ECO:0007669"/>
    <property type="project" value="TreeGrafter"/>
</dbReference>
<keyword evidence="3" id="KW-0413">Isomerase</keyword>
<dbReference type="Pfam" id="PF00378">
    <property type="entry name" value="ECH_1"/>
    <property type="match status" value="1"/>
</dbReference>
<sequence length="262" mass="29879">MAEREYIKYEVRDGVAYITLNRPERRNAMNKQLRRQLLQALKRSEEDENVHVIVLQGAEGNFCAGQDLEELYEMTGLEIRRYHREQGTQLITAYIREMTKIVIAAVDGYCVGGGCELIQGCDIVIATSRARFGQPEVRVGLVPGGGATQRMPRQIGFRRALELMLTGRLFPAEEAYQMGLVNYVVEPEKLQEKIEEVTSDLKAKSRIILALIKRAVNASLETPLSAGLEFERELHFYTWLTEDRLEGIKAFLEKRKPIFKGK</sequence>
<comment type="caution">
    <text evidence="3">The sequence shown here is derived from an EMBL/GenBank/DDBJ whole genome shotgun (WGS) entry which is preliminary data.</text>
</comment>
<dbReference type="FunFam" id="1.10.12.10:FF:000001">
    <property type="entry name" value="Probable enoyl-CoA hydratase, mitochondrial"/>
    <property type="match status" value="1"/>
</dbReference>
<proteinExistence type="inferred from homology"/>
<name>A0A833ECC5_CALS0</name>
<dbReference type="Gene3D" id="1.10.12.10">
    <property type="entry name" value="Lyase 2-enoyl-coa Hydratase, Chain A, domain 2"/>
    <property type="match status" value="1"/>
</dbReference>
<reference evidence="3" key="1">
    <citation type="journal article" date="2020" name="ISME J.">
        <title>Gammaproteobacteria mediating utilization of methyl-, sulfur- and petroleum organic compounds in deep ocean hydrothermal plumes.</title>
        <authorList>
            <person name="Zhou Z."/>
            <person name="Liu Y."/>
            <person name="Pan J."/>
            <person name="Cron B.R."/>
            <person name="Toner B.M."/>
            <person name="Anantharaman K."/>
            <person name="Breier J.A."/>
            <person name="Dick G.J."/>
            <person name="Li M."/>
        </authorList>
    </citation>
    <scope>NUCLEOTIDE SEQUENCE</scope>
    <source>
        <strain evidence="3">SZUA-1515</strain>
    </source>
</reference>
<dbReference type="AlphaFoldDB" id="A0A833ECC5"/>
<organism evidence="3 4">
    <name type="scientific">Caldiarchaeum subterraneum</name>
    <dbReference type="NCBI Taxonomy" id="311458"/>
    <lineage>
        <taxon>Archaea</taxon>
        <taxon>Nitrososphaerota</taxon>
        <taxon>Candidatus Caldarchaeales</taxon>
        <taxon>Candidatus Caldarchaeaceae</taxon>
        <taxon>Candidatus Caldarchaeum</taxon>
    </lineage>
</organism>
<dbReference type="EMBL" id="DQVM01000115">
    <property type="protein sequence ID" value="HIQ30124.1"/>
    <property type="molecule type" value="Genomic_DNA"/>
</dbReference>
<keyword evidence="2" id="KW-0456">Lyase</keyword>
<gene>
    <name evidence="3" type="ORF">EYH45_06135</name>
</gene>
<dbReference type="InterPro" id="IPR001753">
    <property type="entry name" value="Enoyl-CoA_hydra/iso"/>
</dbReference>
<protein>
    <submittedName>
        <fullName evidence="3">Enoyl-CoA hydratase/isomerase family protein</fullName>
    </submittedName>
</protein>
<dbReference type="InterPro" id="IPR029045">
    <property type="entry name" value="ClpP/crotonase-like_dom_sf"/>
</dbReference>
<evidence type="ECO:0000256" key="1">
    <source>
        <dbReference type="ARBA" id="ARBA00005254"/>
    </source>
</evidence>
<accession>A0A833ECC5</accession>
<dbReference type="FunFam" id="3.90.226.10:FF:000009">
    <property type="entry name" value="Carnitinyl-CoA dehydratase"/>
    <property type="match status" value="1"/>
</dbReference>
<dbReference type="Proteomes" id="UP000608579">
    <property type="component" value="Unassembled WGS sequence"/>
</dbReference>
<dbReference type="InterPro" id="IPR014748">
    <property type="entry name" value="Enoyl-CoA_hydra_C"/>
</dbReference>
<comment type="similarity">
    <text evidence="1">Belongs to the enoyl-CoA hydratase/isomerase family.</text>
</comment>
<evidence type="ECO:0000313" key="3">
    <source>
        <dbReference type="EMBL" id="HIQ30124.1"/>
    </source>
</evidence>
<dbReference type="Gene3D" id="3.90.226.10">
    <property type="entry name" value="2-enoyl-CoA Hydratase, Chain A, domain 1"/>
    <property type="match status" value="1"/>
</dbReference>
<dbReference type="CDD" id="cd06558">
    <property type="entry name" value="crotonase-like"/>
    <property type="match status" value="1"/>
</dbReference>
<dbReference type="GO" id="GO:0016836">
    <property type="term" value="F:hydro-lyase activity"/>
    <property type="evidence" value="ECO:0007669"/>
    <property type="project" value="UniProtKB-ARBA"/>
</dbReference>
<dbReference type="GO" id="GO:0016853">
    <property type="term" value="F:isomerase activity"/>
    <property type="evidence" value="ECO:0007669"/>
    <property type="project" value="UniProtKB-KW"/>
</dbReference>
<evidence type="ECO:0000256" key="2">
    <source>
        <dbReference type="ARBA" id="ARBA00023239"/>
    </source>
</evidence>
<evidence type="ECO:0000313" key="4">
    <source>
        <dbReference type="Proteomes" id="UP000608579"/>
    </source>
</evidence>
<dbReference type="PANTHER" id="PTHR11941">
    <property type="entry name" value="ENOYL-COA HYDRATASE-RELATED"/>
    <property type="match status" value="1"/>
</dbReference>
<dbReference type="SUPFAM" id="SSF52096">
    <property type="entry name" value="ClpP/crotonase"/>
    <property type="match status" value="1"/>
</dbReference>
<dbReference type="PANTHER" id="PTHR11941:SF54">
    <property type="entry name" value="ENOYL-COA HYDRATASE, MITOCHONDRIAL"/>
    <property type="match status" value="1"/>
</dbReference>